<evidence type="ECO:0000256" key="12">
    <source>
        <dbReference type="ARBA" id="ARBA00023224"/>
    </source>
</evidence>
<evidence type="ECO:0000256" key="10">
    <source>
        <dbReference type="ARBA" id="ARBA00023170"/>
    </source>
</evidence>
<keyword evidence="7 13" id="KW-0297">G-protein coupled receptor</keyword>
<dbReference type="GO" id="GO:0004930">
    <property type="term" value="F:G protein-coupled receptor activity"/>
    <property type="evidence" value="ECO:0007669"/>
    <property type="project" value="UniProtKB-KW"/>
</dbReference>
<dbReference type="GO" id="GO:0005886">
    <property type="term" value="C:plasma membrane"/>
    <property type="evidence" value="ECO:0007669"/>
    <property type="project" value="UniProtKB-SubCell"/>
</dbReference>
<dbReference type="AlphaFoldDB" id="A0A3P8V5K5"/>
<feature type="transmembrane region" description="Helical" evidence="14">
    <location>
        <begin position="60"/>
        <end position="86"/>
    </location>
</feature>
<keyword evidence="6 14" id="KW-1133">Transmembrane helix</keyword>
<reference evidence="16" key="2">
    <citation type="submission" date="2025-08" db="UniProtKB">
        <authorList>
            <consortium name="Ensembl"/>
        </authorList>
    </citation>
    <scope>IDENTIFICATION</scope>
</reference>
<feature type="transmembrane region" description="Helical" evidence="14">
    <location>
        <begin position="98"/>
        <end position="120"/>
    </location>
</feature>
<evidence type="ECO:0000256" key="5">
    <source>
        <dbReference type="ARBA" id="ARBA00022725"/>
    </source>
</evidence>
<feature type="transmembrane region" description="Helical" evidence="14">
    <location>
        <begin position="277"/>
        <end position="295"/>
    </location>
</feature>
<evidence type="ECO:0000256" key="7">
    <source>
        <dbReference type="ARBA" id="ARBA00023040"/>
    </source>
</evidence>
<sequence length="341" mass="39243">MIVMNSTPTSYFILSAYIDIGLLKYVVFVFLLCFYILSMFSNLLLIVVICMNRSLHEPMYLFLCSLFVNELYGATALFPLLLTQVLSDVHILPRPLCFLQLYCLHTYGSIEYVLLGVLSYDRYLAICCPLQYNSRMTASTISRLVAAAYSWGTITCIIMICLSSSLKLCGNVIQKVYCDNYSVVRLACSETNIINIYGLIITFFNILFPLVLILFSYIKILLICLSGCKQSRKKVYSTCMPHLVSLINYSFGVSFEIVQSRFNMTTMPITFRIFMSLYWLTIQLLLNPLMYGFYLSKIRLILQNLPLPRLILEERCKLDSHLMSSRRTHTHTHTHTELTVT</sequence>
<keyword evidence="10 13" id="KW-0675">Receptor</keyword>
<comment type="subcellular location">
    <subcellularLocation>
        <location evidence="1 14">Cell membrane</location>
        <topology evidence="1 14">Multi-pass membrane protein</topology>
    </subcellularLocation>
</comment>
<dbReference type="OMA" id="LACNEPR"/>
<comment type="similarity">
    <text evidence="13">Belongs to the G-protein coupled receptor 1 family.</text>
</comment>
<feature type="domain" description="G-protein coupled receptors family 1 profile" evidence="15">
    <location>
        <begin position="41"/>
        <end position="291"/>
    </location>
</feature>
<keyword evidence="2 14" id="KW-1003">Cell membrane</keyword>
<feature type="transmembrane region" description="Helical" evidence="14">
    <location>
        <begin position="25"/>
        <end position="48"/>
    </location>
</feature>
<dbReference type="Pfam" id="PF13853">
    <property type="entry name" value="7tm_4"/>
    <property type="match status" value="1"/>
</dbReference>
<dbReference type="FunFam" id="1.20.1070.10:FF:000024">
    <property type="entry name" value="Olfactory receptor"/>
    <property type="match status" value="1"/>
</dbReference>
<dbReference type="SUPFAM" id="SSF81321">
    <property type="entry name" value="Family A G protein-coupled receptor-like"/>
    <property type="match status" value="1"/>
</dbReference>
<evidence type="ECO:0000259" key="15">
    <source>
        <dbReference type="PROSITE" id="PS50262"/>
    </source>
</evidence>
<dbReference type="InterPro" id="IPR017452">
    <property type="entry name" value="GPCR_Rhodpsn_7TM"/>
</dbReference>
<dbReference type="PRINTS" id="PR00237">
    <property type="entry name" value="GPCRRHODOPSN"/>
</dbReference>
<dbReference type="InterPro" id="IPR000725">
    <property type="entry name" value="Olfact_rcpt"/>
</dbReference>
<dbReference type="PRINTS" id="PR00245">
    <property type="entry name" value="OLFACTORYR"/>
</dbReference>
<reference evidence="16 17" key="1">
    <citation type="journal article" date="2014" name="Nat. Genet.">
        <title>Whole-genome sequence of a flatfish provides insights into ZW sex chromosome evolution and adaptation to a benthic lifestyle.</title>
        <authorList>
            <person name="Chen S."/>
            <person name="Zhang G."/>
            <person name="Shao C."/>
            <person name="Huang Q."/>
            <person name="Liu G."/>
            <person name="Zhang P."/>
            <person name="Song W."/>
            <person name="An N."/>
            <person name="Chalopin D."/>
            <person name="Volff J.N."/>
            <person name="Hong Y."/>
            <person name="Li Q."/>
            <person name="Sha Z."/>
            <person name="Zhou H."/>
            <person name="Xie M."/>
            <person name="Yu Q."/>
            <person name="Liu Y."/>
            <person name="Xiang H."/>
            <person name="Wang N."/>
            <person name="Wu K."/>
            <person name="Yang C."/>
            <person name="Zhou Q."/>
            <person name="Liao X."/>
            <person name="Yang L."/>
            <person name="Hu Q."/>
            <person name="Zhang J."/>
            <person name="Meng L."/>
            <person name="Jin L."/>
            <person name="Tian Y."/>
            <person name="Lian J."/>
            <person name="Yang J."/>
            <person name="Miao G."/>
            <person name="Liu S."/>
            <person name="Liang Z."/>
            <person name="Yan F."/>
            <person name="Li Y."/>
            <person name="Sun B."/>
            <person name="Zhang H."/>
            <person name="Zhang J."/>
            <person name="Zhu Y."/>
            <person name="Du M."/>
            <person name="Zhao Y."/>
            <person name="Schartl M."/>
            <person name="Tang Q."/>
            <person name="Wang J."/>
        </authorList>
    </citation>
    <scope>NUCLEOTIDE SEQUENCE</scope>
</reference>
<keyword evidence="8 14" id="KW-0472">Membrane</keyword>
<dbReference type="PANTHER" id="PTHR26451">
    <property type="entry name" value="G_PROTEIN_RECEP_F1_2 DOMAIN-CONTAINING PROTEIN"/>
    <property type="match status" value="1"/>
</dbReference>
<evidence type="ECO:0000256" key="6">
    <source>
        <dbReference type="ARBA" id="ARBA00022989"/>
    </source>
</evidence>
<dbReference type="GeneTree" id="ENSGT00950000183048"/>
<dbReference type="GO" id="GO:0005549">
    <property type="term" value="F:odorant binding"/>
    <property type="evidence" value="ECO:0007669"/>
    <property type="project" value="TreeGrafter"/>
</dbReference>
<evidence type="ECO:0000256" key="4">
    <source>
        <dbReference type="ARBA" id="ARBA00022692"/>
    </source>
</evidence>
<dbReference type="Gene3D" id="1.20.1070.10">
    <property type="entry name" value="Rhodopsin 7-helix transmembrane proteins"/>
    <property type="match status" value="1"/>
</dbReference>
<name>A0A3P8V5K5_CYNSE</name>
<evidence type="ECO:0000256" key="13">
    <source>
        <dbReference type="RuleBase" id="RU000688"/>
    </source>
</evidence>
<organism evidence="16 17">
    <name type="scientific">Cynoglossus semilaevis</name>
    <name type="common">Tongue sole</name>
    <dbReference type="NCBI Taxonomy" id="244447"/>
    <lineage>
        <taxon>Eukaryota</taxon>
        <taxon>Metazoa</taxon>
        <taxon>Chordata</taxon>
        <taxon>Craniata</taxon>
        <taxon>Vertebrata</taxon>
        <taxon>Euteleostomi</taxon>
        <taxon>Actinopterygii</taxon>
        <taxon>Neopterygii</taxon>
        <taxon>Teleostei</taxon>
        <taxon>Neoteleostei</taxon>
        <taxon>Acanthomorphata</taxon>
        <taxon>Carangaria</taxon>
        <taxon>Pleuronectiformes</taxon>
        <taxon>Pleuronectoidei</taxon>
        <taxon>Cynoglossidae</taxon>
        <taxon>Cynoglossinae</taxon>
        <taxon>Cynoglossus</taxon>
    </lineage>
</organism>
<keyword evidence="5 14" id="KW-0552">Olfaction</keyword>
<feature type="transmembrane region" description="Helical" evidence="14">
    <location>
        <begin position="141"/>
        <end position="166"/>
    </location>
</feature>
<proteinExistence type="inferred from homology"/>
<dbReference type="InterPro" id="IPR000276">
    <property type="entry name" value="GPCR_Rhodpsn"/>
</dbReference>
<evidence type="ECO:0000256" key="1">
    <source>
        <dbReference type="ARBA" id="ARBA00004651"/>
    </source>
</evidence>
<dbReference type="PROSITE" id="PS50262">
    <property type="entry name" value="G_PROTEIN_RECEP_F1_2"/>
    <property type="match status" value="1"/>
</dbReference>
<evidence type="ECO:0000256" key="9">
    <source>
        <dbReference type="ARBA" id="ARBA00023157"/>
    </source>
</evidence>
<reference evidence="16" key="3">
    <citation type="submission" date="2025-09" db="UniProtKB">
        <authorList>
            <consortium name="Ensembl"/>
        </authorList>
    </citation>
    <scope>IDENTIFICATION</scope>
</reference>
<evidence type="ECO:0000313" key="17">
    <source>
        <dbReference type="Proteomes" id="UP000265120"/>
    </source>
</evidence>
<keyword evidence="4 13" id="KW-0812">Transmembrane</keyword>
<evidence type="ECO:0000256" key="8">
    <source>
        <dbReference type="ARBA" id="ARBA00023136"/>
    </source>
</evidence>
<protein>
    <recommendedName>
        <fullName evidence="14">Olfactory receptor</fullName>
    </recommendedName>
</protein>
<keyword evidence="9" id="KW-1015">Disulfide bond</keyword>
<feature type="transmembrane region" description="Helical" evidence="14">
    <location>
        <begin position="239"/>
        <end position="257"/>
    </location>
</feature>
<evidence type="ECO:0000256" key="2">
    <source>
        <dbReference type="ARBA" id="ARBA00022475"/>
    </source>
</evidence>
<dbReference type="InterPro" id="IPR052921">
    <property type="entry name" value="GPCR1_Superfamily_Member"/>
</dbReference>
<accession>A0A3P8V5K5</accession>
<keyword evidence="3 14" id="KW-0716">Sensory transduction</keyword>
<dbReference type="Proteomes" id="UP000265120">
    <property type="component" value="Chromosome 8"/>
</dbReference>
<keyword evidence="11" id="KW-0325">Glycoprotein</keyword>
<dbReference type="Ensembl" id="ENSCSET00000009491.1">
    <property type="protein sequence ID" value="ENSCSEP00000009379.1"/>
    <property type="gene ID" value="ENSCSEG00000006020.1"/>
</dbReference>
<keyword evidence="17" id="KW-1185">Reference proteome</keyword>
<dbReference type="PROSITE" id="PS00237">
    <property type="entry name" value="G_PROTEIN_RECEP_F1_1"/>
    <property type="match status" value="1"/>
</dbReference>
<dbReference type="GO" id="GO:0004984">
    <property type="term" value="F:olfactory receptor activity"/>
    <property type="evidence" value="ECO:0007669"/>
    <property type="project" value="InterPro"/>
</dbReference>
<keyword evidence="12 13" id="KW-0807">Transducer</keyword>
<dbReference type="PANTHER" id="PTHR26451:SF885">
    <property type="entry name" value="OLFACTORY RECEPTOR"/>
    <property type="match status" value="1"/>
</dbReference>
<evidence type="ECO:0000256" key="14">
    <source>
        <dbReference type="RuleBase" id="RU363047"/>
    </source>
</evidence>
<evidence type="ECO:0000256" key="11">
    <source>
        <dbReference type="ARBA" id="ARBA00023180"/>
    </source>
</evidence>
<evidence type="ECO:0000313" key="16">
    <source>
        <dbReference type="Ensembl" id="ENSCSEP00000009379.1"/>
    </source>
</evidence>
<evidence type="ECO:0000256" key="3">
    <source>
        <dbReference type="ARBA" id="ARBA00022606"/>
    </source>
</evidence>
<dbReference type="InParanoid" id="A0A3P8V5K5"/>
<feature type="transmembrane region" description="Helical" evidence="14">
    <location>
        <begin position="196"/>
        <end position="218"/>
    </location>
</feature>